<feature type="domain" description="HAT C-terminal dimerisation" evidence="1">
    <location>
        <begin position="296"/>
        <end position="358"/>
    </location>
</feature>
<accession>A0A8K0D922</accession>
<proteinExistence type="predicted"/>
<dbReference type="PANTHER" id="PTHR46169">
    <property type="entry name" value="DNA REPLICATION-RELATED ELEMENT FACTOR, ISOFORM A"/>
    <property type="match status" value="1"/>
</dbReference>
<dbReference type="SUPFAM" id="SSF53098">
    <property type="entry name" value="Ribonuclease H-like"/>
    <property type="match status" value="1"/>
</dbReference>
<dbReference type="InterPro" id="IPR012337">
    <property type="entry name" value="RNaseH-like_sf"/>
</dbReference>
<dbReference type="AlphaFoldDB" id="A0A8K0D922"/>
<dbReference type="InterPro" id="IPR008906">
    <property type="entry name" value="HATC_C_dom"/>
</dbReference>
<gene>
    <name evidence="2" type="ORF">ILUMI_07306</name>
</gene>
<dbReference type="PANTHER" id="PTHR46169:SF29">
    <property type="entry name" value="DNA REPLICATION-RELATED ELEMENT FACTOR, ISOFORM A"/>
    <property type="match status" value="1"/>
</dbReference>
<evidence type="ECO:0000259" key="1">
    <source>
        <dbReference type="Pfam" id="PF05699"/>
    </source>
</evidence>
<dbReference type="EMBL" id="VTPC01003217">
    <property type="protein sequence ID" value="KAF2898878.1"/>
    <property type="molecule type" value="Genomic_DNA"/>
</dbReference>
<dbReference type="Pfam" id="PF05699">
    <property type="entry name" value="Dimer_Tnp_hAT"/>
    <property type="match status" value="1"/>
</dbReference>
<dbReference type="Proteomes" id="UP000801492">
    <property type="component" value="Unassembled WGS sequence"/>
</dbReference>
<comment type="caution">
    <text evidence="2">The sequence shown here is derived from an EMBL/GenBank/DDBJ whole genome shotgun (WGS) entry which is preliminary data.</text>
</comment>
<organism evidence="2 3">
    <name type="scientific">Ignelater luminosus</name>
    <name type="common">Cucubano</name>
    <name type="synonym">Pyrophorus luminosus</name>
    <dbReference type="NCBI Taxonomy" id="2038154"/>
    <lineage>
        <taxon>Eukaryota</taxon>
        <taxon>Metazoa</taxon>
        <taxon>Ecdysozoa</taxon>
        <taxon>Arthropoda</taxon>
        <taxon>Hexapoda</taxon>
        <taxon>Insecta</taxon>
        <taxon>Pterygota</taxon>
        <taxon>Neoptera</taxon>
        <taxon>Endopterygota</taxon>
        <taxon>Coleoptera</taxon>
        <taxon>Polyphaga</taxon>
        <taxon>Elateriformia</taxon>
        <taxon>Elateroidea</taxon>
        <taxon>Elateridae</taxon>
        <taxon>Agrypninae</taxon>
        <taxon>Pyrophorini</taxon>
        <taxon>Ignelater</taxon>
    </lineage>
</organism>
<keyword evidence="3" id="KW-1185">Reference proteome</keyword>
<evidence type="ECO:0000313" key="3">
    <source>
        <dbReference type="Proteomes" id="UP000801492"/>
    </source>
</evidence>
<protein>
    <recommendedName>
        <fullName evidence="1">HAT C-terminal dimerisation domain-containing protein</fullName>
    </recommendedName>
</protein>
<dbReference type="InterPro" id="IPR052717">
    <property type="entry name" value="Vacuolar_transposase_reg"/>
</dbReference>
<name>A0A8K0D922_IGNLU</name>
<dbReference type="OrthoDB" id="6767816at2759"/>
<dbReference type="GO" id="GO:0006357">
    <property type="term" value="P:regulation of transcription by RNA polymerase II"/>
    <property type="evidence" value="ECO:0007669"/>
    <property type="project" value="TreeGrafter"/>
</dbReference>
<dbReference type="GO" id="GO:0005634">
    <property type="term" value="C:nucleus"/>
    <property type="evidence" value="ECO:0007669"/>
    <property type="project" value="TreeGrafter"/>
</dbReference>
<evidence type="ECO:0000313" key="2">
    <source>
        <dbReference type="EMBL" id="KAF2898878.1"/>
    </source>
</evidence>
<sequence>MLHNAFKESQVFLHAKDLTTTAETAENLLEVVNESIDVAQKLYNTKVYCIVSDNASNMKKMGQLSGLWYSNCNSHTANLLAKDISNTPEIALCLAQAHSVLKEFKHPELERRVTENKGYRMKLPCDTRWCSNLDASSCLVSNFPIMRQVVVASSNDLKIKQDVKKLLFDDDFETQCQDCIDLLNPICELINTAHSAECTLADVVDLWLNLKTNHVYNKEHYREIIQRRVESALNIYALTAYYLDINKDFKKLQDDMQEKVYNFLLEELHKNGIEEWVQFRESMEIFKSLKEKGITNWQSFWKTAKLKCPKLSELAMKLLKIPASSVQIERLFSNWSYVHSSVRNRLTFDRSKKLLYVYYSLKLTDNNKSEEY</sequence>
<dbReference type="GO" id="GO:0046983">
    <property type="term" value="F:protein dimerization activity"/>
    <property type="evidence" value="ECO:0007669"/>
    <property type="project" value="InterPro"/>
</dbReference>
<reference evidence="2" key="1">
    <citation type="submission" date="2019-08" db="EMBL/GenBank/DDBJ databases">
        <title>The genome of the North American firefly Photinus pyralis.</title>
        <authorList>
            <consortium name="Photinus pyralis genome working group"/>
            <person name="Fallon T.R."/>
            <person name="Sander Lower S.E."/>
            <person name="Weng J.-K."/>
        </authorList>
    </citation>
    <scope>NUCLEOTIDE SEQUENCE</scope>
    <source>
        <strain evidence="2">TRF0915ILg1</strain>
        <tissue evidence="2">Whole body</tissue>
    </source>
</reference>